<sequence length="103" mass="10904">MEAGGVYAPTVLCESAIVGQALLVALLDYCNIYGADEADPAAPPPPSGAGSAARNALYTSSVLQEYGGMRQLFSESKRYLREKPSRSSKKGVLAATQPAYKQY</sequence>
<dbReference type="Proteomes" id="UP000015354">
    <property type="component" value="Unassembled WGS sequence"/>
</dbReference>
<keyword evidence="3" id="KW-1185">Reference proteome</keyword>
<evidence type="ECO:0000256" key="1">
    <source>
        <dbReference type="SAM" id="MobiDB-lite"/>
    </source>
</evidence>
<name>S9TFS3_9TRYP</name>
<dbReference type="EMBL" id="ATMH01010799">
    <property type="protein sequence ID" value="EPY16922.1"/>
    <property type="molecule type" value="Genomic_DNA"/>
</dbReference>
<reference evidence="2 3" key="1">
    <citation type="journal article" date="2013" name="PLoS ONE">
        <title>Predicting the Proteins of Angomonas deanei, Strigomonas culicis and Their Respective Endosymbionts Reveals New Aspects of the Trypanosomatidae Family.</title>
        <authorList>
            <person name="Motta M.C."/>
            <person name="Martins A.C."/>
            <person name="de Souza S.S."/>
            <person name="Catta-Preta C.M."/>
            <person name="Silva R."/>
            <person name="Klein C.C."/>
            <person name="de Almeida L.G."/>
            <person name="de Lima Cunha O."/>
            <person name="Ciapina L.P."/>
            <person name="Brocchi M."/>
            <person name="Colabardini A.C."/>
            <person name="de Araujo Lima B."/>
            <person name="Machado C.R."/>
            <person name="de Almeida Soares C.M."/>
            <person name="Probst C.M."/>
            <person name="de Menezes C.B."/>
            <person name="Thompson C.E."/>
            <person name="Bartholomeu D.C."/>
            <person name="Gradia D.F."/>
            <person name="Pavoni D.P."/>
            <person name="Grisard E.C."/>
            <person name="Fantinatti-Garboggini F."/>
            <person name="Marchini F.K."/>
            <person name="Rodrigues-Luiz G.F."/>
            <person name="Wagner G."/>
            <person name="Goldman G.H."/>
            <person name="Fietto J.L."/>
            <person name="Elias M.C."/>
            <person name="Goldman M.H."/>
            <person name="Sagot M.F."/>
            <person name="Pereira M."/>
            <person name="Stoco P.H."/>
            <person name="de Mendonca-Neto R.P."/>
            <person name="Teixeira S.M."/>
            <person name="Maciel T.E."/>
            <person name="de Oliveira Mendes T.A."/>
            <person name="Urmenyi T.P."/>
            <person name="de Souza W."/>
            <person name="Schenkman S."/>
            <person name="de Vasconcelos A.T."/>
        </authorList>
    </citation>
    <scope>NUCLEOTIDE SEQUENCE [LARGE SCALE GENOMIC DNA]</scope>
</reference>
<feature type="region of interest" description="Disordered" evidence="1">
    <location>
        <begin position="78"/>
        <end position="103"/>
    </location>
</feature>
<dbReference type="AlphaFoldDB" id="S9TFS3"/>
<proteinExistence type="predicted"/>
<comment type="caution">
    <text evidence="2">The sequence shown here is derived from an EMBL/GenBank/DDBJ whole genome shotgun (WGS) entry which is preliminary data.</text>
</comment>
<accession>S9TFS3</accession>
<protein>
    <submittedName>
        <fullName evidence="2">Uncharacterized protein</fullName>
    </submittedName>
</protein>
<organism evidence="2 3">
    <name type="scientific">Strigomonas culicis</name>
    <dbReference type="NCBI Taxonomy" id="28005"/>
    <lineage>
        <taxon>Eukaryota</taxon>
        <taxon>Discoba</taxon>
        <taxon>Euglenozoa</taxon>
        <taxon>Kinetoplastea</taxon>
        <taxon>Metakinetoplastina</taxon>
        <taxon>Trypanosomatida</taxon>
        <taxon>Trypanosomatidae</taxon>
        <taxon>Strigomonadinae</taxon>
        <taxon>Strigomonas</taxon>
    </lineage>
</organism>
<evidence type="ECO:0000313" key="3">
    <source>
        <dbReference type="Proteomes" id="UP000015354"/>
    </source>
</evidence>
<evidence type="ECO:0000313" key="2">
    <source>
        <dbReference type="EMBL" id="EPY16922.1"/>
    </source>
</evidence>
<gene>
    <name evidence="2" type="ORF">STCU_10911</name>
</gene>